<accession>A0A9X4MCQ0</accession>
<dbReference type="InterPro" id="IPR051534">
    <property type="entry name" value="CBASS_pafABC_assoc_protein"/>
</dbReference>
<dbReference type="AlphaFoldDB" id="A0A9X4MCQ0"/>
<dbReference type="PANTHER" id="PTHR34580">
    <property type="match status" value="1"/>
</dbReference>
<evidence type="ECO:0000259" key="2">
    <source>
        <dbReference type="Pfam" id="PF25583"/>
    </source>
</evidence>
<organism evidence="3 4">
    <name type="scientific">Thiovibrio frasassiensis</name>
    <dbReference type="NCBI Taxonomy" id="2984131"/>
    <lineage>
        <taxon>Bacteria</taxon>
        <taxon>Pseudomonadati</taxon>
        <taxon>Thermodesulfobacteriota</taxon>
        <taxon>Desulfobulbia</taxon>
        <taxon>Desulfobulbales</taxon>
        <taxon>Thiovibrionaceae</taxon>
        <taxon>Thiovibrio</taxon>
    </lineage>
</organism>
<dbReference type="RefSeq" id="WP_307632012.1">
    <property type="nucleotide sequence ID" value="NZ_JAPHEH010000001.1"/>
</dbReference>
<dbReference type="Proteomes" id="UP001154240">
    <property type="component" value="Unassembled WGS sequence"/>
</dbReference>
<gene>
    <name evidence="3" type="ORF">OLX77_02535</name>
</gene>
<dbReference type="InterPro" id="IPR026881">
    <property type="entry name" value="WYL_dom"/>
</dbReference>
<feature type="domain" description="WCX" evidence="2">
    <location>
        <begin position="247"/>
        <end position="323"/>
    </location>
</feature>
<proteinExistence type="predicted"/>
<protein>
    <submittedName>
        <fullName evidence="3">WYL domain-containing protein</fullName>
    </submittedName>
</protein>
<keyword evidence="4" id="KW-1185">Reference proteome</keyword>
<sequence>MARDKTQLLRLLFIDRKIREGMRSGIMANCSSMAAEYEVSAKSILRDIDYLRSQRDAPIAYDAKKRGYYYTEENYALPALSLNESDLFAICIAEKALRMHEDTPIYRKLQKVFRKIEESLPEKVSIHPAWVEDKLSVVPEQQTRLQPEVWETVSAGLNTNQTLNIAYRKPGGQASSQRRVDPYHLVRYQGEWYLIGYCHRRHAIVTFAMSRIETALLLAKKFSVPEDFDHARYGGSQFGIFSGEREVLVKVWFAKEHAPYVLEREWHPQQSLVRKKDGGVEISFPAHHLYEVKRWVLSWGSGAKVLAPQELVDSVQQELASALADYDRAQRRVTA</sequence>
<dbReference type="InterPro" id="IPR057727">
    <property type="entry name" value="WCX_dom"/>
</dbReference>
<dbReference type="Pfam" id="PF25583">
    <property type="entry name" value="WCX"/>
    <property type="match status" value="1"/>
</dbReference>
<dbReference type="PANTHER" id="PTHR34580:SF9">
    <property type="entry name" value="SLL5097 PROTEIN"/>
    <property type="match status" value="1"/>
</dbReference>
<name>A0A9X4MCQ0_9BACT</name>
<reference evidence="3" key="1">
    <citation type="journal article" date="2022" name="bioRxiv">
        <title>Thiovibrio frasassiensisgen. nov., sp. nov., an autotrophic, elemental sulfur disproportionating bacterium isolated from sulfidic karst sediment, and proposal of Thiovibrionaceae fam. nov.</title>
        <authorList>
            <person name="Aronson H."/>
            <person name="Thomas C."/>
            <person name="Bhattacharyya M."/>
            <person name="Eckstein S."/>
            <person name="Jensen S."/>
            <person name="Barco R."/>
            <person name="Macalady J."/>
            <person name="Amend J."/>
        </authorList>
    </citation>
    <scope>NUCLEOTIDE SEQUENCE</scope>
    <source>
        <strain evidence="3">RS19-109</strain>
    </source>
</reference>
<dbReference type="EMBL" id="JAPHEH010000001">
    <property type="protein sequence ID" value="MDG4475036.1"/>
    <property type="molecule type" value="Genomic_DNA"/>
</dbReference>
<dbReference type="PROSITE" id="PS52050">
    <property type="entry name" value="WYL"/>
    <property type="match status" value="1"/>
</dbReference>
<evidence type="ECO:0000259" key="1">
    <source>
        <dbReference type="Pfam" id="PF13280"/>
    </source>
</evidence>
<dbReference type="Pfam" id="PF13280">
    <property type="entry name" value="WYL"/>
    <property type="match status" value="1"/>
</dbReference>
<evidence type="ECO:0000313" key="3">
    <source>
        <dbReference type="EMBL" id="MDG4475036.1"/>
    </source>
</evidence>
<feature type="domain" description="WYL" evidence="1">
    <location>
        <begin position="148"/>
        <end position="215"/>
    </location>
</feature>
<comment type="caution">
    <text evidence="3">The sequence shown here is derived from an EMBL/GenBank/DDBJ whole genome shotgun (WGS) entry which is preliminary data.</text>
</comment>
<reference evidence="3" key="2">
    <citation type="submission" date="2022-10" db="EMBL/GenBank/DDBJ databases">
        <authorList>
            <person name="Aronson H.S."/>
        </authorList>
    </citation>
    <scope>NUCLEOTIDE SEQUENCE</scope>
    <source>
        <strain evidence="3">RS19-109</strain>
    </source>
</reference>
<evidence type="ECO:0000313" key="4">
    <source>
        <dbReference type="Proteomes" id="UP001154240"/>
    </source>
</evidence>